<dbReference type="AlphaFoldDB" id="A0A7Y9EQF7"/>
<reference evidence="2 3" key="1">
    <citation type="submission" date="2020-07" db="EMBL/GenBank/DDBJ databases">
        <title>Sequencing the genomes of 1000 actinobacteria strains.</title>
        <authorList>
            <person name="Klenk H.-P."/>
        </authorList>
    </citation>
    <scope>NUCLEOTIDE SEQUENCE [LARGE SCALE GENOMIC DNA]</scope>
    <source>
        <strain evidence="2 3">DSM 40398</strain>
    </source>
</reference>
<feature type="region of interest" description="Disordered" evidence="1">
    <location>
        <begin position="187"/>
        <end position="208"/>
    </location>
</feature>
<feature type="compositionally biased region" description="Basic and acidic residues" evidence="1">
    <location>
        <begin position="76"/>
        <end position="86"/>
    </location>
</feature>
<sequence length="309" mass="31857">MVDPIIGGAVIFLVLTSGTKTGRSAVRNAGTSAYKATGWKSPRTAIVHYSGRAGDKTGAAFAATARKTRNAAVKLAERRWDKRAASDDPPGSHPPVRRIRPDQPASDPAQGPAAPGPGDTGSAGAGPAGPPPAWGRPPEPVPVPAPAAGAAGPAPGDPRIRDPFISSVVHDDDTYMLKPATKFAAWPAAGPAVPSSGGTTAPDRRTMSAHHSRYQVEFEKPTTDAEFLESCVTLADLLRQLAKSVEEWAGEVSSLGLPKQVTAPLDAVSEGIGEAATAVNRSASTFADLFEDARDIAARGMKFTGEDAA</sequence>
<dbReference type="EMBL" id="JACCBA010000001">
    <property type="protein sequence ID" value="NYD52037.1"/>
    <property type="molecule type" value="Genomic_DNA"/>
</dbReference>
<organism evidence="2 3">
    <name type="scientific">Actinomadura luteofluorescens</name>
    <dbReference type="NCBI Taxonomy" id="46163"/>
    <lineage>
        <taxon>Bacteria</taxon>
        <taxon>Bacillati</taxon>
        <taxon>Actinomycetota</taxon>
        <taxon>Actinomycetes</taxon>
        <taxon>Streptosporangiales</taxon>
        <taxon>Thermomonosporaceae</taxon>
        <taxon>Actinomadura</taxon>
    </lineage>
</organism>
<gene>
    <name evidence="2" type="ORF">BJY14_008020</name>
</gene>
<proteinExistence type="predicted"/>
<feature type="compositionally biased region" description="Pro residues" evidence="1">
    <location>
        <begin position="128"/>
        <end position="145"/>
    </location>
</feature>
<feature type="compositionally biased region" description="Low complexity" evidence="1">
    <location>
        <begin position="102"/>
        <end position="117"/>
    </location>
</feature>
<protein>
    <submittedName>
        <fullName evidence="2">Uncharacterized protein</fullName>
    </submittedName>
</protein>
<comment type="caution">
    <text evidence="2">The sequence shown here is derived from an EMBL/GenBank/DDBJ whole genome shotgun (WGS) entry which is preliminary data.</text>
</comment>
<evidence type="ECO:0000313" key="3">
    <source>
        <dbReference type="Proteomes" id="UP000529783"/>
    </source>
</evidence>
<dbReference type="Proteomes" id="UP000529783">
    <property type="component" value="Unassembled WGS sequence"/>
</dbReference>
<evidence type="ECO:0000313" key="2">
    <source>
        <dbReference type="EMBL" id="NYD52037.1"/>
    </source>
</evidence>
<keyword evidence="3" id="KW-1185">Reference proteome</keyword>
<accession>A0A7Y9EQF7</accession>
<feature type="compositionally biased region" description="Gly residues" evidence="1">
    <location>
        <begin position="118"/>
        <end position="127"/>
    </location>
</feature>
<feature type="region of interest" description="Disordered" evidence="1">
    <location>
        <begin position="76"/>
        <end position="164"/>
    </location>
</feature>
<name>A0A7Y9EQF7_9ACTN</name>
<evidence type="ECO:0000256" key="1">
    <source>
        <dbReference type="SAM" id="MobiDB-lite"/>
    </source>
</evidence>
<dbReference type="RefSeq" id="WP_179848303.1">
    <property type="nucleotide sequence ID" value="NZ_JACCBA010000001.1"/>
</dbReference>